<evidence type="ECO:0008006" key="3">
    <source>
        <dbReference type="Google" id="ProtNLM"/>
    </source>
</evidence>
<evidence type="ECO:0000313" key="1">
    <source>
        <dbReference type="EMBL" id="EKD20953.1"/>
    </source>
</evidence>
<proteinExistence type="predicted"/>
<reference evidence="1 2" key="1">
    <citation type="journal article" date="2012" name="BMC Genomics">
        <title>Sequencing the genome of Marssonina brunnea reveals fungus-poplar co-evolution.</title>
        <authorList>
            <person name="Zhu S."/>
            <person name="Cao Y.-Z."/>
            <person name="Jiang C."/>
            <person name="Tan B.-Y."/>
            <person name="Wang Z."/>
            <person name="Feng S."/>
            <person name="Zhang L."/>
            <person name="Su X.-H."/>
            <person name="Brejova B."/>
            <person name="Vinar T."/>
            <person name="Xu M."/>
            <person name="Wang M.-X."/>
            <person name="Zhang S.-G."/>
            <person name="Huang M.-R."/>
            <person name="Wu R."/>
            <person name="Zhou Y."/>
        </authorList>
    </citation>
    <scope>NUCLEOTIDE SEQUENCE [LARGE SCALE GENOMIC DNA]</scope>
    <source>
        <strain evidence="1 2">MB_m1</strain>
    </source>
</reference>
<dbReference type="AlphaFoldDB" id="K1XJT2"/>
<dbReference type="HOGENOM" id="CLU_1277856_0_0_1"/>
<accession>K1XJT2</accession>
<sequence length="216" mass="24649">MACPRLTEFRSTSVKPYYSEVEKLPEELQVPKKYDLSISTVLDEEEGDSYVLFTKDFEVLITDKERRDHELLAKLRAEGIIKSPGALFQEIFGSKFVNEIKGKGTPTLYEKSRMTDDVLMVVNLAMRAREERELVKSKLKSKEIETLIHAEPMIFNRCKLSLDKERFGLSVGQKGQAIFSNEAYKCKRVIRAVLAFELYAMSLSIDIAIAMSTTFA</sequence>
<protein>
    <recommendedName>
        <fullName evidence="3">Polyprotein</fullName>
    </recommendedName>
</protein>
<dbReference type="EMBL" id="JH921428">
    <property type="protein sequence ID" value="EKD20953.1"/>
    <property type="molecule type" value="Genomic_DNA"/>
</dbReference>
<name>K1XJT2_MARBU</name>
<dbReference type="Proteomes" id="UP000006753">
    <property type="component" value="Unassembled WGS sequence"/>
</dbReference>
<dbReference type="KEGG" id="mbe:MBM_00066"/>
<organism evidence="1 2">
    <name type="scientific">Marssonina brunnea f. sp. multigermtubi (strain MB_m1)</name>
    <name type="common">Marssonina leaf spot fungus</name>
    <dbReference type="NCBI Taxonomy" id="1072389"/>
    <lineage>
        <taxon>Eukaryota</taxon>
        <taxon>Fungi</taxon>
        <taxon>Dikarya</taxon>
        <taxon>Ascomycota</taxon>
        <taxon>Pezizomycotina</taxon>
        <taxon>Leotiomycetes</taxon>
        <taxon>Helotiales</taxon>
        <taxon>Drepanopezizaceae</taxon>
        <taxon>Drepanopeziza</taxon>
    </lineage>
</organism>
<gene>
    <name evidence="1" type="ORF">MBM_00066</name>
</gene>
<keyword evidence="2" id="KW-1185">Reference proteome</keyword>
<dbReference type="InParanoid" id="K1XJT2"/>
<evidence type="ECO:0000313" key="2">
    <source>
        <dbReference type="Proteomes" id="UP000006753"/>
    </source>
</evidence>
<dbReference type="OrthoDB" id="3938585at2759"/>